<dbReference type="EMBL" id="OOIL02004106">
    <property type="protein sequence ID" value="VFQ90438.1"/>
    <property type="molecule type" value="Genomic_DNA"/>
</dbReference>
<gene>
    <name evidence="1" type="ORF">CCAM_LOCUS32214</name>
</gene>
<sequence length="25" mass="2927">TIHRNKWVDTETIDVNARLMVVKTS</sequence>
<dbReference type="Proteomes" id="UP000595140">
    <property type="component" value="Unassembled WGS sequence"/>
</dbReference>
<evidence type="ECO:0000313" key="1">
    <source>
        <dbReference type="EMBL" id="VFQ90438.1"/>
    </source>
</evidence>
<evidence type="ECO:0000313" key="2">
    <source>
        <dbReference type="Proteomes" id="UP000595140"/>
    </source>
</evidence>
<accession>A0A484MQZ1</accession>
<keyword evidence="2" id="KW-1185">Reference proteome</keyword>
<proteinExistence type="predicted"/>
<name>A0A484MQZ1_9ASTE</name>
<organism evidence="1 2">
    <name type="scientific">Cuscuta campestris</name>
    <dbReference type="NCBI Taxonomy" id="132261"/>
    <lineage>
        <taxon>Eukaryota</taxon>
        <taxon>Viridiplantae</taxon>
        <taxon>Streptophyta</taxon>
        <taxon>Embryophyta</taxon>
        <taxon>Tracheophyta</taxon>
        <taxon>Spermatophyta</taxon>
        <taxon>Magnoliopsida</taxon>
        <taxon>eudicotyledons</taxon>
        <taxon>Gunneridae</taxon>
        <taxon>Pentapetalae</taxon>
        <taxon>asterids</taxon>
        <taxon>lamiids</taxon>
        <taxon>Solanales</taxon>
        <taxon>Convolvulaceae</taxon>
        <taxon>Cuscuteae</taxon>
        <taxon>Cuscuta</taxon>
        <taxon>Cuscuta subgen. Grammica</taxon>
        <taxon>Cuscuta sect. Cleistogrammica</taxon>
    </lineage>
</organism>
<protein>
    <submittedName>
        <fullName evidence="1">Uncharacterized protein</fullName>
    </submittedName>
</protein>
<reference evidence="1 2" key="1">
    <citation type="submission" date="2018-04" db="EMBL/GenBank/DDBJ databases">
        <authorList>
            <person name="Vogel A."/>
        </authorList>
    </citation>
    <scope>NUCLEOTIDE SEQUENCE [LARGE SCALE GENOMIC DNA]</scope>
</reference>
<dbReference type="AlphaFoldDB" id="A0A484MQZ1"/>
<feature type="non-terminal residue" evidence="1">
    <location>
        <position position="1"/>
    </location>
</feature>